<dbReference type="WBParaSite" id="PSU_v2.g1087.t1">
    <property type="protein sequence ID" value="PSU_v2.g1087.t1"/>
    <property type="gene ID" value="PSU_v2.g1087"/>
</dbReference>
<keyword evidence="1" id="KW-1185">Reference proteome</keyword>
<dbReference type="Proteomes" id="UP000887577">
    <property type="component" value="Unplaced"/>
</dbReference>
<evidence type="ECO:0000313" key="1">
    <source>
        <dbReference type="Proteomes" id="UP000887577"/>
    </source>
</evidence>
<accession>A0A914XV74</accession>
<organism evidence="1 2">
    <name type="scientific">Panagrolaimus superbus</name>
    <dbReference type="NCBI Taxonomy" id="310955"/>
    <lineage>
        <taxon>Eukaryota</taxon>
        <taxon>Metazoa</taxon>
        <taxon>Ecdysozoa</taxon>
        <taxon>Nematoda</taxon>
        <taxon>Chromadorea</taxon>
        <taxon>Rhabditida</taxon>
        <taxon>Tylenchina</taxon>
        <taxon>Panagrolaimomorpha</taxon>
        <taxon>Panagrolaimoidea</taxon>
        <taxon>Panagrolaimidae</taxon>
        <taxon>Panagrolaimus</taxon>
    </lineage>
</organism>
<name>A0A914XV74_9BILA</name>
<reference evidence="2" key="1">
    <citation type="submission" date="2022-11" db="UniProtKB">
        <authorList>
            <consortium name="WormBaseParasite"/>
        </authorList>
    </citation>
    <scope>IDENTIFICATION</scope>
</reference>
<evidence type="ECO:0000313" key="2">
    <source>
        <dbReference type="WBParaSite" id="PSU_v2.g1087.t1"/>
    </source>
</evidence>
<proteinExistence type="predicted"/>
<protein>
    <submittedName>
        <fullName evidence="2">Uncharacterized protein</fullName>
    </submittedName>
</protein>
<sequence length="185" mass="21024">MSFVPTFVFYFFGVINTWSRLPIFGLNELERTMTSTSSIALINITVERPLRSLNFDEFVNSPESFQEQSYLSFLSVCSDINQILSLYGSIDFEYRWSFTGDKNAYHISNIITKNCSILWQAPYSGNFKIYVEAKHTGNSDILFRGSTKAKIHDYWIVAIGDSFASGEGNPDKSLLESDTVKWISG</sequence>
<dbReference type="AlphaFoldDB" id="A0A914XV74"/>